<reference evidence="2" key="1">
    <citation type="submission" date="2017-09" db="EMBL/GenBank/DDBJ databases">
        <authorList>
            <person name="Palmer M."/>
            <person name="Steenkamp E.T."/>
            <person name="Coetzee M.P."/>
            <person name="Avontuur J.R."/>
            <person name="Van Zyl E."/>
            <person name="Chan W.-Y."/>
            <person name="Blom J."/>
            <person name="Venter S.N."/>
        </authorList>
    </citation>
    <scope>NUCLEOTIDE SEQUENCE [LARGE SCALE GENOMIC DNA]</scope>
    <source>
        <strain evidence="2">QC88-366</strain>
    </source>
</reference>
<name>A0A2K1Q5P5_9GAMM</name>
<dbReference type="AlphaFoldDB" id="A0A2K1Q5P5"/>
<proteinExistence type="predicted"/>
<sequence length="128" mass="14373">MQQRAEAAEAQLAELAAQEPVKWQPIPFNFNQLKLIHGKEFARGYCAGWLRKCQSVELMGDLFSRPTPAVNLAELVPDEIYGLQRADQPFESGKIAGFNSCRSEMLRRIDAIDNTAQQYEALAKEGKC</sequence>
<evidence type="ECO:0000313" key="2">
    <source>
        <dbReference type="Proteomes" id="UP000236345"/>
    </source>
</evidence>
<dbReference type="Proteomes" id="UP000236345">
    <property type="component" value="Unassembled WGS sequence"/>
</dbReference>
<dbReference type="EMBL" id="NWUO01000017">
    <property type="protein sequence ID" value="PNS10364.1"/>
    <property type="molecule type" value="Genomic_DNA"/>
</dbReference>
<protein>
    <submittedName>
        <fullName evidence="1">Uncharacterized protein</fullName>
    </submittedName>
</protein>
<evidence type="ECO:0000313" key="1">
    <source>
        <dbReference type="EMBL" id="PNS10364.1"/>
    </source>
</evidence>
<comment type="caution">
    <text evidence="1">The sequence shown here is derived from an EMBL/GenBank/DDBJ whole genome shotgun (WGS) entry which is preliminary data.</text>
</comment>
<gene>
    <name evidence="1" type="ORF">COO59_18110</name>
</gene>
<accession>A0A2K1Q5P5</accession>
<keyword evidence="2" id="KW-1185">Reference proteome</keyword>
<organism evidence="1 2">
    <name type="scientific">Mixta theicola</name>
    <dbReference type="NCBI Taxonomy" id="1458355"/>
    <lineage>
        <taxon>Bacteria</taxon>
        <taxon>Pseudomonadati</taxon>
        <taxon>Pseudomonadota</taxon>
        <taxon>Gammaproteobacteria</taxon>
        <taxon>Enterobacterales</taxon>
        <taxon>Erwiniaceae</taxon>
        <taxon>Mixta</taxon>
    </lineage>
</organism>